<dbReference type="RefSeq" id="WP_145419599.1">
    <property type="nucleotide sequence ID" value="NZ_CP036526.1"/>
</dbReference>
<dbReference type="OrthoDB" id="26670at2"/>
<reference evidence="1 2" key="1">
    <citation type="submission" date="2019-02" db="EMBL/GenBank/DDBJ databases">
        <title>Deep-cultivation of Planctomycetes and their phenomic and genomic characterization uncovers novel biology.</title>
        <authorList>
            <person name="Wiegand S."/>
            <person name="Jogler M."/>
            <person name="Boedeker C."/>
            <person name="Pinto D."/>
            <person name="Vollmers J."/>
            <person name="Rivas-Marin E."/>
            <person name="Kohn T."/>
            <person name="Peeters S.H."/>
            <person name="Heuer A."/>
            <person name="Rast P."/>
            <person name="Oberbeckmann S."/>
            <person name="Bunk B."/>
            <person name="Jeske O."/>
            <person name="Meyerdierks A."/>
            <person name="Storesund J.E."/>
            <person name="Kallscheuer N."/>
            <person name="Luecker S."/>
            <person name="Lage O.M."/>
            <person name="Pohl T."/>
            <person name="Merkel B.J."/>
            <person name="Hornburger P."/>
            <person name="Mueller R.-W."/>
            <person name="Bruemmer F."/>
            <person name="Labrenz M."/>
            <person name="Spormann A.M."/>
            <person name="Op den Camp H."/>
            <person name="Overmann J."/>
            <person name="Amann R."/>
            <person name="Jetten M.S.M."/>
            <person name="Mascher T."/>
            <person name="Medema M.H."/>
            <person name="Devos D.P."/>
            <person name="Kaster A.-K."/>
            <person name="Ovreas L."/>
            <person name="Rohde M."/>
            <person name="Galperin M.Y."/>
            <person name="Jogler C."/>
        </authorList>
    </citation>
    <scope>NUCLEOTIDE SEQUENCE [LARGE SCALE GENOMIC DNA]</scope>
    <source>
        <strain evidence="1 2">K23_9</strain>
    </source>
</reference>
<keyword evidence="2" id="KW-1185">Reference proteome</keyword>
<dbReference type="Proteomes" id="UP000319817">
    <property type="component" value="Chromosome"/>
</dbReference>
<sequence>MNRIAEELDAKLNALDPEKAKALVLLVQNAMEQVDQSGADWPDGYFDKIAGSFADEPLERATQGEATTRES</sequence>
<name>A0A517NXH8_9BACT</name>
<dbReference type="AlphaFoldDB" id="A0A517NXH8"/>
<accession>A0A517NXH8</accession>
<organism evidence="1 2">
    <name type="scientific">Stieleria marina</name>
    <dbReference type="NCBI Taxonomy" id="1930275"/>
    <lineage>
        <taxon>Bacteria</taxon>
        <taxon>Pseudomonadati</taxon>
        <taxon>Planctomycetota</taxon>
        <taxon>Planctomycetia</taxon>
        <taxon>Pirellulales</taxon>
        <taxon>Pirellulaceae</taxon>
        <taxon>Stieleria</taxon>
    </lineage>
</organism>
<dbReference type="EMBL" id="CP036526">
    <property type="protein sequence ID" value="QDT11831.1"/>
    <property type="molecule type" value="Genomic_DNA"/>
</dbReference>
<evidence type="ECO:0000313" key="1">
    <source>
        <dbReference type="EMBL" id="QDT11831.1"/>
    </source>
</evidence>
<gene>
    <name evidence="1" type="ORF">K239x_38310</name>
</gene>
<proteinExistence type="predicted"/>
<protein>
    <submittedName>
        <fullName evidence="1">Uncharacterized protein</fullName>
    </submittedName>
</protein>
<evidence type="ECO:0000313" key="2">
    <source>
        <dbReference type="Proteomes" id="UP000319817"/>
    </source>
</evidence>